<protein>
    <submittedName>
        <fullName evidence="2">Methyltransferase-like protein 7A</fullName>
    </submittedName>
</protein>
<dbReference type="AlphaFoldDB" id="A0A438D9A3"/>
<dbReference type="CDD" id="cd02440">
    <property type="entry name" value="AdoMet_MTases"/>
    <property type="match status" value="1"/>
</dbReference>
<accession>A0A438D9A3</accession>
<name>A0A438D9A3_VITVI</name>
<dbReference type="InterPro" id="IPR013216">
    <property type="entry name" value="Methyltransf_11"/>
</dbReference>
<dbReference type="Pfam" id="PF08241">
    <property type="entry name" value="Methyltransf_11"/>
    <property type="match status" value="1"/>
</dbReference>
<feature type="domain" description="Methyltransferase type 11" evidence="1">
    <location>
        <begin position="123"/>
        <end position="223"/>
    </location>
</feature>
<keyword evidence="2" id="KW-0489">Methyltransferase</keyword>
<reference evidence="2 3" key="1">
    <citation type="journal article" date="2018" name="PLoS Genet.">
        <title>Population sequencing reveals clonal diversity and ancestral inbreeding in the grapevine cultivar Chardonnay.</title>
        <authorList>
            <person name="Roach M.J."/>
            <person name="Johnson D.L."/>
            <person name="Bohlmann J."/>
            <person name="van Vuuren H.J."/>
            <person name="Jones S.J."/>
            <person name="Pretorius I.S."/>
            <person name="Schmidt S.A."/>
            <person name="Borneman A.R."/>
        </authorList>
    </citation>
    <scope>NUCLEOTIDE SEQUENCE [LARGE SCALE GENOMIC DNA]</scope>
    <source>
        <strain evidence="3">cv. Chardonnay</strain>
        <tissue evidence="2">Leaf</tissue>
    </source>
</reference>
<dbReference type="InterPro" id="IPR052356">
    <property type="entry name" value="Thiol_S-MT"/>
</dbReference>
<evidence type="ECO:0000313" key="2">
    <source>
        <dbReference type="EMBL" id="RVW32032.1"/>
    </source>
</evidence>
<comment type="caution">
    <text evidence="2">The sequence shown here is derived from an EMBL/GenBank/DDBJ whole genome shotgun (WGS) entry which is preliminary data.</text>
</comment>
<proteinExistence type="predicted"/>
<sequence length="297" mass="32305">MILHSSLLSLTSAAKITSLSIAVVRHLIQACATALLPISPSHATPLLSDPRPSAIVVFNCDVKFTICNSESINGEIHNVESYENWWELSRFTLQGQIGMRNCMQRLRQGMEAYEAEGKAKKVLEIGIGTGPNLKYYANGTDIEVFGIDPNMKMEKYAKAAAVASGLPPTNFKFIHAVCWEALPLSDAAVDAVVGTLVLCSVKDVDTALKEVKRVLKPGGLYLFVEHVAARDGTVLRFLQNVLDPLQQTVSDGCHLTRETGKHIFEAGFSGVNISSTSLRNAFVASPHVYGIAYLDWA</sequence>
<dbReference type="InterPro" id="IPR029063">
    <property type="entry name" value="SAM-dependent_MTases_sf"/>
</dbReference>
<organism evidence="2 3">
    <name type="scientific">Vitis vinifera</name>
    <name type="common">Grape</name>
    <dbReference type="NCBI Taxonomy" id="29760"/>
    <lineage>
        <taxon>Eukaryota</taxon>
        <taxon>Viridiplantae</taxon>
        <taxon>Streptophyta</taxon>
        <taxon>Embryophyta</taxon>
        <taxon>Tracheophyta</taxon>
        <taxon>Spermatophyta</taxon>
        <taxon>Magnoliopsida</taxon>
        <taxon>eudicotyledons</taxon>
        <taxon>Gunneridae</taxon>
        <taxon>Pentapetalae</taxon>
        <taxon>rosids</taxon>
        <taxon>Vitales</taxon>
        <taxon>Vitaceae</taxon>
        <taxon>Viteae</taxon>
        <taxon>Vitis</taxon>
    </lineage>
</organism>
<dbReference type="EMBL" id="QGNW01001729">
    <property type="protein sequence ID" value="RVW32032.1"/>
    <property type="molecule type" value="Genomic_DNA"/>
</dbReference>
<dbReference type="Proteomes" id="UP000288805">
    <property type="component" value="Unassembled WGS sequence"/>
</dbReference>
<dbReference type="Gene3D" id="3.40.50.150">
    <property type="entry name" value="Vaccinia Virus protein VP39"/>
    <property type="match status" value="1"/>
</dbReference>
<keyword evidence="2" id="KW-0808">Transferase</keyword>
<dbReference type="PANTHER" id="PTHR45036">
    <property type="entry name" value="METHYLTRANSFERASE LIKE 7B"/>
    <property type="match status" value="1"/>
</dbReference>
<dbReference type="GO" id="GO:0032259">
    <property type="term" value="P:methylation"/>
    <property type="evidence" value="ECO:0007669"/>
    <property type="project" value="UniProtKB-KW"/>
</dbReference>
<evidence type="ECO:0000313" key="3">
    <source>
        <dbReference type="Proteomes" id="UP000288805"/>
    </source>
</evidence>
<dbReference type="PANTHER" id="PTHR45036:SF1">
    <property type="entry name" value="METHYLTRANSFERASE LIKE 7A"/>
    <property type="match status" value="1"/>
</dbReference>
<gene>
    <name evidence="2" type="primary">METTL7A_1</name>
    <name evidence="2" type="ORF">CK203_097421</name>
</gene>
<dbReference type="GO" id="GO:0008757">
    <property type="term" value="F:S-adenosylmethionine-dependent methyltransferase activity"/>
    <property type="evidence" value="ECO:0007669"/>
    <property type="project" value="InterPro"/>
</dbReference>
<evidence type="ECO:0000259" key="1">
    <source>
        <dbReference type="Pfam" id="PF08241"/>
    </source>
</evidence>
<dbReference type="SUPFAM" id="SSF53335">
    <property type="entry name" value="S-adenosyl-L-methionine-dependent methyltransferases"/>
    <property type="match status" value="1"/>
</dbReference>